<keyword evidence="6 9" id="KW-0648">Protein biosynthesis</keyword>
<evidence type="ECO:0000259" key="14">
    <source>
        <dbReference type="Pfam" id="PF13603"/>
    </source>
</evidence>
<dbReference type="InterPro" id="IPR002302">
    <property type="entry name" value="Leu-tRNA-ligase"/>
</dbReference>
<dbReference type="Gene3D" id="1.10.730.10">
    <property type="entry name" value="Isoleucyl-tRNA Synthetase, Domain 1"/>
    <property type="match status" value="1"/>
</dbReference>
<dbReference type="CDD" id="cd00812">
    <property type="entry name" value="LeuRS_core"/>
    <property type="match status" value="1"/>
</dbReference>
<dbReference type="GO" id="GO:0006429">
    <property type="term" value="P:leucyl-tRNA aminoacylation"/>
    <property type="evidence" value="ECO:0007669"/>
    <property type="project" value="UniProtKB-UniRule"/>
</dbReference>
<evidence type="ECO:0000259" key="12">
    <source>
        <dbReference type="Pfam" id="PF08264"/>
    </source>
</evidence>
<evidence type="ECO:0000256" key="3">
    <source>
        <dbReference type="ARBA" id="ARBA00022598"/>
    </source>
</evidence>
<evidence type="ECO:0000256" key="6">
    <source>
        <dbReference type="ARBA" id="ARBA00022917"/>
    </source>
</evidence>
<dbReference type="FunFam" id="1.10.730.10:FF:000002">
    <property type="entry name" value="Leucine--tRNA ligase"/>
    <property type="match status" value="1"/>
</dbReference>
<dbReference type="Pfam" id="PF13603">
    <property type="entry name" value="tRNA-synt_1_2"/>
    <property type="match status" value="1"/>
</dbReference>
<dbReference type="PROSITE" id="PS00178">
    <property type="entry name" value="AA_TRNA_LIGASE_I"/>
    <property type="match status" value="1"/>
</dbReference>
<feature type="short sequence motif" description="'HIGH' region" evidence="9">
    <location>
        <begin position="42"/>
        <end position="52"/>
    </location>
</feature>
<feature type="domain" description="Aminoacyl-tRNA synthetase class Ia" evidence="11">
    <location>
        <begin position="614"/>
        <end position="654"/>
    </location>
</feature>
<sequence>MVERYNHRVAEAKWQQRWNDLGSFKAITDPEKPKYYVLEMFPYPSGHIHIGHVRNYLIGDVIARFKKAQGFNVLHPMGWDAFGLPAENAAIKTKSHPAHWTYNNIKIMRDQLKLMGLAYDWDRELATCHPGYYGHEQRLFLELYKQGLIYRKESFVNWDPVENSVLANEQVIEGRGWRSGAKVERRKLSQWYLKITAYAEELLEGLDTLKDWPERVVTMQRNWIGRSDGAQITFKVKELSETITIFSTRPDTLFGASFCALSPHHPLTEKLTENNPTLKAFIEECNKTSINEEAIEKAEKLGFNTGFHVEHPFVEGRLLPLYIANFVLMDYGTGAIFGCPAHDTRDFEFAQKYHLEILPVIHPADQTADSFKITTEPFTEEGLLFNSDFLNGLTVQQAKECAIKKLSDLKLGEKITTYRLRDWGISRQRYWGCPIPMIHCPSCGILPVPEDQLPIALPEDVDFDTPGNPLDRHPSWKFTTCPSCHQPAERETDTLDTFVESSWYFARFCAPRFDQPISPEETAYWLPVDQYIGGIEHAILHLLYARFFSRALAKSDFLTCKEPFKALLAQGMVTHETFQTEDQEWVFPSEVGTNQQGELIRVSDGARVIKGRLEKMSKSKKNVVAPEVITQDYGADTARLFLISDSPPDRDLEWTDLGAQGIWKYLNRVWTLADSFKPFLGPFMAKMPETFTEEEKNLRQMAHRTLKDVTASIQAFHLNRYVAYLREFSNYLGNLKDLSQMNEAVLREALEFLIIAINPATPHLAEEIWASLGYTTPLVNTAWPLFEEALTQESSVTIAVQVNGKLRGTFVCAKDQEQADLEKTALALENVQKVIAGQNVRKIIIIPNKVVNIVVA</sequence>
<dbReference type="HAMAP" id="MF_00049_B">
    <property type="entry name" value="Leu_tRNA_synth_B"/>
    <property type="match status" value="1"/>
</dbReference>
<comment type="catalytic activity">
    <reaction evidence="8 9">
        <text>tRNA(Leu) + L-leucine + ATP = L-leucyl-tRNA(Leu) + AMP + diphosphate</text>
        <dbReference type="Rhea" id="RHEA:11688"/>
        <dbReference type="Rhea" id="RHEA-COMP:9613"/>
        <dbReference type="Rhea" id="RHEA-COMP:9622"/>
        <dbReference type="ChEBI" id="CHEBI:30616"/>
        <dbReference type="ChEBI" id="CHEBI:33019"/>
        <dbReference type="ChEBI" id="CHEBI:57427"/>
        <dbReference type="ChEBI" id="CHEBI:78442"/>
        <dbReference type="ChEBI" id="CHEBI:78494"/>
        <dbReference type="ChEBI" id="CHEBI:456215"/>
        <dbReference type="EC" id="6.1.1.4"/>
    </reaction>
</comment>
<dbReference type="Pfam" id="PF00133">
    <property type="entry name" value="tRNA-synt_1"/>
    <property type="match status" value="2"/>
</dbReference>
<evidence type="ECO:0000256" key="8">
    <source>
        <dbReference type="ARBA" id="ARBA00047469"/>
    </source>
</evidence>
<comment type="similarity">
    <text evidence="1 9 10">Belongs to the class-I aminoacyl-tRNA synthetase family.</text>
</comment>
<dbReference type="NCBIfam" id="TIGR00396">
    <property type="entry name" value="leuS_bact"/>
    <property type="match status" value="1"/>
</dbReference>
<feature type="short sequence motif" description="'KMSKS' region" evidence="9">
    <location>
        <begin position="615"/>
        <end position="619"/>
    </location>
</feature>
<dbReference type="InterPro" id="IPR002300">
    <property type="entry name" value="aa-tRNA-synth_Ia"/>
</dbReference>
<dbReference type="InterPro" id="IPR009080">
    <property type="entry name" value="tRNAsynth_Ia_anticodon-bd"/>
</dbReference>
<dbReference type="PRINTS" id="PR00985">
    <property type="entry name" value="TRNASYNTHLEU"/>
</dbReference>
<reference evidence="15" key="1">
    <citation type="submission" date="2021-02" db="EMBL/GenBank/DDBJ databases">
        <title>Thiocyanate and organic carbon inputs drive convergent selection for specific autotrophic Afipia and Thiobacillus strains within complex microbiomes.</title>
        <authorList>
            <person name="Huddy R.J."/>
            <person name="Sachdeva R."/>
            <person name="Kadzinga F."/>
            <person name="Kantor R.S."/>
            <person name="Harrison S.T.L."/>
            <person name="Banfield J.F."/>
        </authorList>
    </citation>
    <scope>NUCLEOTIDE SEQUENCE</scope>
    <source>
        <strain evidence="15">SCN18_10_11_15_R4_P_38_20</strain>
    </source>
</reference>
<dbReference type="GO" id="GO:0004823">
    <property type="term" value="F:leucine-tRNA ligase activity"/>
    <property type="evidence" value="ECO:0007669"/>
    <property type="project" value="UniProtKB-UniRule"/>
</dbReference>
<dbReference type="InterPro" id="IPR014729">
    <property type="entry name" value="Rossmann-like_a/b/a_fold"/>
</dbReference>
<dbReference type="PANTHER" id="PTHR43740">
    <property type="entry name" value="LEUCYL-TRNA SYNTHETASE"/>
    <property type="match status" value="1"/>
</dbReference>
<keyword evidence="5 9" id="KW-0067">ATP-binding</keyword>
<protein>
    <recommendedName>
        <fullName evidence="9">Leucine--tRNA ligase</fullName>
        <ecNumber evidence="9">6.1.1.4</ecNumber>
    </recommendedName>
    <alternativeName>
        <fullName evidence="9">Leucyl-tRNA synthetase</fullName>
        <shortName evidence="9">LeuRS</shortName>
    </alternativeName>
</protein>
<evidence type="ECO:0000256" key="7">
    <source>
        <dbReference type="ARBA" id="ARBA00023146"/>
    </source>
</evidence>
<evidence type="ECO:0000256" key="9">
    <source>
        <dbReference type="HAMAP-Rule" id="MF_00049"/>
    </source>
</evidence>
<evidence type="ECO:0000256" key="5">
    <source>
        <dbReference type="ARBA" id="ARBA00022840"/>
    </source>
</evidence>
<feature type="domain" description="Methionyl/Leucyl tRNA synthetase" evidence="13">
    <location>
        <begin position="37"/>
        <end position="171"/>
    </location>
</feature>
<dbReference type="EC" id="6.1.1.4" evidence="9"/>
<accession>A0A8J7PZR0</accession>
<dbReference type="SUPFAM" id="SSF52374">
    <property type="entry name" value="Nucleotidylyl transferase"/>
    <property type="match status" value="1"/>
</dbReference>
<dbReference type="Pfam" id="PF08264">
    <property type="entry name" value="Anticodon_1"/>
    <property type="match status" value="1"/>
</dbReference>
<evidence type="ECO:0000313" key="16">
    <source>
        <dbReference type="Proteomes" id="UP000664414"/>
    </source>
</evidence>
<evidence type="ECO:0000313" key="15">
    <source>
        <dbReference type="EMBL" id="MBN9412563.1"/>
    </source>
</evidence>
<evidence type="ECO:0000256" key="2">
    <source>
        <dbReference type="ARBA" id="ARBA00022490"/>
    </source>
</evidence>
<dbReference type="EMBL" id="JAFKGL010000011">
    <property type="protein sequence ID" value="MBN9412563.1"/>
    <property type="molecule type" value="Genomic_DNA"/>
</dbReference>
<comment type="subcellular location">
    <subcellularLocation>
        <location evidence="9">Cytoplasm</location>
    </subcellularLocation>
</comment>
<evidence type="ECO:0000256" key="1">
    <source>
        <dbReference type="ARBA" id="ARBA00005594"/>
    </source>
</evidence>
<comment type="caution">
    <text evidence="15">The sequence shown here is derived from an EMBL/GenBank/DDBJ whole genome shotgun (WGS) entry which is preliminary data.</text>
</comment>
<dbReference type="SUPFAM" id="SSF50677">
    <property type="entry name" value="ValRS/IleRS/LeuRS editing domain"/>
    <property type="match status" value="1"/>
</dbReference>
<evidence type="ECO:0000259" key="11">
    <source>
        <dbReference type="Pfam" id="PF00133"/>
    </source>
</evidence>
<dbReference type="Gene3D" id="3.90.740.10">
    <property type="entry name" value="Valyl/Leucyl/Isoleucyl-tRNA synthetase, editing domain"/>
    <property type="match status" value="1"/>
</dbReference>
<dbReference type="SUPFAM" id="SSF47323">
    <property type="entry name" value="Anticodon-binding domain of a subclass of class I aminoacyl-tRNA synthetases"/>
    <property type="match status" value="1"/>
</dbReference>
<proteinExistence type="inferred from homology"/>
<dbReference type="AlphaFoldDB" id="A0A8J7PZR0"/>
<dbReference type="InterPro" id="IPR015413">
    <property type="entry name" value="Methionyl/Leucyl_tRNA_Synth"/>
</dbReference>
<feature type="domain" description="Leucyl-tRNA synthetase editing" evidence="14">
    <location>
        <begin position="221"/>
        <end position="406"/>
    </location>
</feature>
<dbReference type="InterPro" id="IPR013155">
    <property type="entry name" value="M/V/L/I-tRNA-synth_anticd-bd"/>
</dbReference>
<dbReference type="CDD" id="cd07958">
    <property type="entry name" value="Anticodon_Ia_Leu_BEm"/>
    <property type="match status" value="1"/>
</dbReference>
<keyword evidence="2 9" id="KW-0963">Cytoplasm</keyword>
<dbReference type="GO" id="GO:0005524">
    <property type="term" value="F:ATP binding"/>
    <property type="evidence" value="ECO:0007669"/>
    <property type="project" value="UniProtKB-UniRule"/>
</dbReference>
<organism evidence="15 16">
    <name type="scientific">Candidatus Paracaedimonas acanthamoebae</name>
    <dbReference type="NCBI Taxonomy" id="244581"/>
    <lineage>
        <taxon>Bacteria</taxon>
        <taxon>Pseudomonadati</taxon>
        <taxon>Pseudomonadota</taxon>
        <taxon>Alphaproteobacteria</taxon>
        <taxon>Holosporales</taxon>
        <taxon>Caedimonadaceae</taxon>
        <taxon>Candidatus Paracaedimonas</taxon>
    </lineage>
</organism>
<dbReference type="GO" id="GO:0002161">
    <property type="term" value="F:aminoacyl-tRNA deacylase activity"/>
    <property type="evidence" value="ECO:0007669"/>
    <property type="project" value="InterPro"/>
</dbReference>
<keyword evidence="4 9" id="KW-0547">Nucleotide-binding</keyword>
<dbReference type="Gene3D" id="3.10.20.590">
    <property type="match status" value="1"/>
</dbReference>
<evidence type="ECO:0000259" key="13">
    <source>
        <dbReference type="Pfam" id="PF09334"/>
    </source>
</evidence>
<keyword evidence="7 9" id="KW-0030">Aminoacyl-tRNA synthetase</keyword>
<dbReference type="Gene3D" id="2.20.28.290">
    <property type="match status" value="1"/>
</dbReference>
<evidence type="ECO:0000256" key="10">
    <source>
        <dbReference type="RuleBase" id="RU363035"/>
    </source>
</evidence>
<dbReference type="Proteomes" id="UP000664414">
    <property type="component" value="Unassembled WGS sequence"/>
</dbReference>
<dbReference type="FunFam" id="3.40.50.620:FF:000003">
    <property type="entry name" value="Leucine--tRNA ligase"/>
    <property type="match status" value="1"/>
</dbReference>
<dbReference type="InterPro" id="IPR025709">
    <property type="entry name" value="Leu_tRNA-synth_edit"/>
</dbReference>
<dbReference type="InterPro" id="IPR009008">
    <property type="entry name" value="Val/Leu/Ile-tRNA-synth_edit"/>
</dbReference>
<dbReference type="PANTHER" id="PTHR43740:SF2">
    <property type="entry name" value="LEUCINE--TRNA LIGASE, MITOCHONDRIAL"/>
    <property type="match status" value="1"/>
</dbReference>
<dbReference type="Pfam" id="PF09334">
    <property type="entry name" value="tRNA-synt_1g"/>
    <property type="match status" value="1"/>
</dbReference>
<dbReference type="InterPro" id="IPR001412">
    <property type="entry name" value="aa-tRNA-synth_I_CS"/>
</dbReference>
<name>A0A8J7PZR0_9PROT</name>
<feature type="domain" description="Aminoacyl-tRNA synthetase class Ia" evidence="11">
    <location>
        <begin position="420"/>
        <end position="576"/>
    </location>
</feature>
<feature type="binding site" evidence="9">
    <location>
        <position position="618"/>
    </location>
    <ligand>
        <name>ATP</name>
        <dbReference type="ChEBI" id="CHEBI:30616"/>
    </ligand>
</feature>
<dbReference type="GO" id="GO:0005829">
    <property type="term" value="C:cytosol"/>
    <property type="evidence" value="ECO:0007669"/>
    <property type="project" value="TreeGrafter"/>
</dbReference>
<feature type="domain" description="Methionyl/Valyl/Leucyl/Isoleucyl-tRNA synthetase anticodon-binding" evidence="12">
    <location>
        <begin position="696"/>
        <end position="817"/>
    </location>
</feature>
<evidence type="ECO:0000256" key="4">
    <source>
        <dbReference type="ARBA" id="ARBA00022741"/>
    </source>
</evidence>
<gene>
    <name evidence="9" type="primary">leuS</name>
    <name evidence="15" type="ORF">J0H12_01375</name>
</gene>
<keyword evidence="3 9" id="KW-0436">Ligase</keyword>
<dbReference type="Gene3D" id="3.40.50.620">
    <property type="entry name" value="HUPs"/>
    <property type="match status" value="2"/>
</dbReference>